<protein>
    <submittedName>
        <fullName evidence="2">Uncharacterized protein</fullName>
    </submittedName>
</protein>
<name>A0A1B0Y850_9CAUD</name>
<feature type="region of interest" description="Disordered" evidence="1">
    <location>
        <begin position="41"/>
        <end position="65"/>
    </location>
</feature>
<evidence type="ECO:0000256" key="1">
    <source>
        <dbReference type="SAM" id="MobiDB-lite"/>
    </source>
</evidence>
<dbReference type="KEGG" id="vg:29056572"/>
<dbReference type="GeneID" id="29056572"/>
<dbReference type="RefSeq" id="YP_009292694.1">
    <property type="nucleotide sequence ID" value="NC_031125.1"/>
</dbReference>
<evidence type="ECO:0000313" key="3">
    <source>
        <dbReference type="Proteomes" id="UP000204354"/>
    </source>
</evidence>
<proteinExistence type="predicted"/>
<feature type="compositionally biased region" description="Polar residues" evidence="1">
    <location>
        <begin position="41"/>
        <end position="52"/>
    </location>
</feature>
<dbReference type="EMBL" id="KU848186">
    <property type="protein sequence ID" value="ANJ65453.1"/>
    <property type="molecule type" value="Genomic_DNA"/>
</dbReference>
<evidence type="ECO:0000313" key="2">
    <source>
        <dbReference type="EMBL" id="ANJ65453.1"/>
    </source>
</evidence>
<gene>
    <name evidence="2" type="ORF">PLE3_54</name>
</gene>
<sequence>MIGIEQSCERALGMNAGNMSEQWTNSQNHFIQSSMRPLQRLNNGLLPSSSGKQKARLMKDAPEAD</sequence>
<keyword evidence="3" id="KW-1185">Reference proteome</keyword>
<dbReference type="Proteomes" id="UP000204354">
    <property type="component" value="Segment"/>
</dbReference>
<accession>A0A1B0Y850</accession>
<organism evidence="2 3">
    <name type="scientific">Lactobacillus phage PLE3</name>
    <dbReference type="NCBI Taxonomy" id="1815510"/>
    <lineage>
        <taxon>Viruses</taxon>
        <taxon>Duplodnaviria</taxon>
        <taxon>Heunggongvirae</taxon>
        <taxon>Uroviricota</taxon>
        <taxon>Caudoviricetes</taxon>
        <taxon>Pleetrevirus</taxon>
        <taxon>Pleetrevirus PLE3</taxon>
    </lineage>
</organism>
<reference evidence="2 3" key="1">
    <citation type="submission" date="2016-02" db="EMBL/GenBank/DDBJ databases">
        <authorList>
            <person name="Wen L."/>
            <person name="He K."/>
            <person name="Yang H."/>
        </authorList>
    </citation>
    <scope>NUCLEOTIDE SEQUENCE [LARGE SCALE GENOMIC DNA]</scope>
</reference>